<evidence type="ECO:0000313" key="4">
    <source>
        <dbReference type="Proteomes" id="UP001152321"/>
    </source>
</evidence>
<accession>A0ABT6DGU4</accession>
<evidence type="ECO:0000256" key="1">
    <source>
        <dbReference type="SAM" id="SignalP"/>
    </source>
</evidence>
<reference evidence="3" key="1">
    <citation type="submission" date="2022-08" db="EMBL/GenBank/DDBJ databases">
        <title>Novel Bdellovibrio Species Isolated from Svalbard: Designation Bdellovibrio svalbardensis.</title>
        <authorList>
            <person name="Mitchell R.J."/>
            <person name="Choi S.Y."/>
        </authorList>
    </citation>
    <scope>NUCLEOTIDE SEQUENCE</scope>
    <source>
        <strain evidence="3">PAP01</strain>
    </source>
</reference>
<feature type="chain" id="PRO_5045682977" evidence="1">
    <location>
        <begin position="26"/>
        <end position="184"/>
    </location>
</feature>
<gene>
    <name evidence="3" type="ORF">NWE73_03835</name>
</gene>
<dbReference type="Pfam" id="PF10531">
    <property type="entry name" value="SLBB"/>
    <property type="match status" value="1"/>
</dbReference>
<evidence type="ECO:0000259" key="2">
    <source>
        <dbReference type="Pfam" id="PF10531"/>
    </source>
</evidence>
<feature type="signal peptide" evidence="1">
    <location>
        <begin position="1"/>
        <end position="25"/>
    </location>
</feature>
<proteinExistence type="predicted"/>
<comment type="caution">
    <text evidence="3">The sequence shown here is derived from an EMBL/GenBank/DDBJ whole genome shotgun (WGS) entry which is preliminary data.</text>
</comment>
<organism evidence="3 4">
    <name type="scientific">Bdellovibrio svalbardensis</name>
    <dbReference type="NCBI Taxonomy" id="2972972"/>
    <lineage>
        <taxon>Bacteria</taxon>
        <taxon>Pseudomonadati</taxon>
        <taxon>Bdellovibrionota</taxon>
        <taxon>Bdellovibrionia</taxon>
        <taxon>Bdellovibrionales</taxon>
        <taxon>Pseudobdellovibrionaceae</taxon>
        <taxon>Bdellovibrio</taxon>
    </lineage>
</organism>
<keyword evidence="4" id="KW-1185">Reference proteome</keyword>
<dbReference type="EMBL" id="JANRMI010000001">
    <property type="protein sequence ID" value="MDG0815480.1"/>
    <property type="molecule type" value="Genomic_DNA"/>
</dbReference>
<dbReference type="RefSeq" id="WP_277576955.1">
    <property type="nucleotide sequence ID" value="NZ_JANRMI010000001.1"/>
</dbReference>
<dbReference type="Gene3D" id="3.10.560.10">
    <property type="entry name" value="Outer membrane lipoprotein wza domain like"/>
    <property type="match status" value="1"/>
</dbReference>
<keyword evidence="1" id="KW-0732">Signal</keyword>
<name>A0ABT6DGU4_9BACT</name>
<dbReference type="InterPro" id="IPR019554">
    <property type="entry name" value="Soluble_ligand-bd"/>
</dbReference>
<evidence type="ECO:0000313" key="3">
    <source>
        <dbReference type="EMBL" id="MDG0815480.1"/>
    </source>
</evidence>
<sequence length="184" mass="20176">MNLQKSMCLVTAFIFSLSSIGYARAEETGLLNDIKPPQQASEYIFRSSQKESLITVQLMGAVNKPGIYYVPQNTDLLKLITLAGGSTTAGDVSEVLVRKQEPKSWDEVKSKAINEYQGAYEVNAEKIIKYGGARQLKLAQDDFVYVPQKSTWVSGEATKTITVVSLVAGIVLTGLLIQKNSDHK</sequence>
<feature type="domain" description="Soluble ligand binding" evidence="2">
    <location>
        <begin position="56"/>
        <end position="99"/>
    </location>
</feature>
<protein>
    <submittedName>
        <fullName evidence="3">SLBB domain-containing protein</fullName>
    </submittedName>
</protein>
<dbReference type="Proteomes" id="UP001152321">
    <property type="component" value="Unassembled WGS sequence"/>
</dbReference>